<evidence type="ECO:0008006" key="4">
    <source>
        <dbReference type="Google" id="ProtNLM"/>
    </source>
</evidence>
<feature type="chain" id="PRO_5007881149" description="PBP domain-containing protein" evidence="1">
    <location>
        <begin position="23"/>
        <end position="146"/>
    </location>
</feature>
<proteinExistence type="predicted"/>
<accession>A0A166VF15</accession>
<sequence length="146" mass="16465">MKTQLTIILIKLLLLISLRAEASAEQEIVIVVNKNNPIEKVTHRQLIDMYMGKYLAFPNGHMAITLDYRKEHPLRSVFFKALTGRSISQINAYWSRVKFSGKASPPQAYPSTEAIIDKVITTPSAIAYLPASAVTDELKVVYRFVQ</sequence>
<protein>
    <recommendedName>
        <fullName evidence="4">PBP domain-containing protein</fullName>
    </recommendedName>
</protein>
<dbReference type="PATRIC" id="fig|1365250.3.peg.4121"/>
<dbReference type="AlphaFoldDB" id="A0A166VF15"/>
<reference evidence="2 3" key="1">
    <citation type="submission" date="2013-07" db="EMBL/GenBank/DDBJ databases">
        <title>Comparative Genomic and Metabolomic Analysis of Twelve Strains of Pseudoalteromonas luteoviolacea.</title>
        <authorList>
            <person name="Vynne N.G."/>
            <person name="Mansson M."/>
            <person name="Gram L."/>
        </authorList>
    </citation>
    <scope>NUCLEOTIDE SEQUENCE [LARGE SCALE GENOMIC DNA]</scope>
    <source>
        <strain evidence="2 3">DSM 6061</strain>
    </source>
</reference>
<dbReference type="Proteomes" id="UP000076643">
    <property type="component" value="Unassembled WGS sequence"/>
</dbReference>
<dbReference type="GeneID" id="57360907"/>
<feature type="signal peptide" evidence="1">
    <location>
        <begin position="1"/>
        <end position="22"/>
    </location>
</feature>
<evidence type="ECO:0000313" key="2">
    <source>
        <dbReference type="EMBL" id="KZN32615.1"/>
    </source>
</evidence>
<comment type="caution">
    <text evidence="2">The sequence shown here is derived from an EMBL/GenBank/DDBJ whole genome shotgun (WGS) entry which is preliminary data.</text>
</comment>
<dbReference type="SUPFAM" id="SSF53850">
    <property type="entry name" value="Periplasmic binding protein-like II"/>
    <property type="match status" value="1"/>
</dbReference>
<dbReference type="RefSeq" id="WP_063359318.1">
    <property type="nucleotide sequence ID" value="NZ_AQHB01000014.1"/>
</dbReference>
<organism evidence="2 3">
    <name type="scientific">Pseudoalteromonas luteoviolacea DSM 6061</name>
    <dbReference type="NCBI Taxonomy" id="1365250"/>
    <lineage>
        <taxon>Bacteria</taxon>
        <taxon>Pseudomonadati</taxon>
        <taxon>Pseudomonadota</taxon>
        <taxon>Gammaproteobacteria</taxon>
        <taxon>Alteromonadales</taxon>
        <taxon>Pseudoalteromonadaceae</taxon>
        <taxon>Pseudoalteromonas</taxon>
    </lineage>
</organism>
<evidence type="ECO:0000256" key="1">
    <source>
        <dbReference type="SAM" id="SignalP"/>
    </source>
</evidence>
<name>A0A166VF15_9GAMM</name>
<gene>
    <name evidence="2" type="ORF">N475_21505</name>
</gene>
<keyword evidence="1" id="KW-0732">Signal</keyword>
<keyword evidence="3" id="KW-1185">Reference proteome</keyword>
<dbReference type="Gene3D" id="3.40.190.10">
    <property type="entry name" value="Periplasmic binding protein-like II"/>
    <property type="match status" value="1"/>
</dbReference>
<dbReference type="STRING" id="43657.S4054249_05230"/>
<dbReference type="EMBL" id="AUYB01000129">
    <property type="protein sequence ID" value="KZN32615.1"/>
    <property type="molecule type" value="Genomic_DNA"/>
</dbReference>
<evidence type="ECO:0000313" key="3">
    <source>
        <dbReference type="Proteomes" id="UP000076643"/>
    </source>
</evidence>